<dbReference type="AlphaFoldDB" id="Q2SFK3"/>
<accession>Q2SFK3</accession>
<dbReference type="Proteomes" id="UP000000238">
    <property type="component" value="Chromosome"/>
</dbReference>
<evidence type="ECO:0000313" key="1">
    <source>
        <dbReference type="EMBL" id="ABC30571.1"/>
    </source>
</evidence>
<keyword evidence="2" id="KW-1185">Reference proteome</keyword>
<dbReference type="HOGENOM" id="CLU_2450488_0_0_6"/>
<dbReference type="EMBL" id="CP000155">
    <property type="protein sequence ID" value="ABC30571.1"/>
    <property type="molecule type" value="Genomic_DNA"/>
</dbReference>
<organism evidence="1 2">
    <name type="scientific">Hahella chejuensis (strain KCTC 2396)</name>
    <dbReference type="NCBI Taxonomy" id="349521"/>
    <lineage>
        <taxon>Bacteria</taxon>
        <taxon>Pseudomonadati</taxon>
        <taxon>Pseudomonadota</taxon>
        <taxon>Gammaproteobacteria</taxon>
        <taxon>Oceanospirillales</taxon>
        <taxon>Hahellaceae</taxon>
        <taxon>Hahella</taxon>
    </lineage>
</organism>
<gene>
    <name evidence="1" type="ordered locus">HCH_03843</name>
</gene>
<reference evidence="1 2" key="1">
    <citation type="journal article" date="2005" name="Nucleic Acids Res.">
        <title>Genomic blueprint of Hahella chejuensis, a marine microbe producing an algicidal agent.</title>
        <authorList>
            <person name="Jeong H."/>
            <person name="Yim J.H."/>
            <person name="Lee C."/>
            <person name="Choi S.-H."/>
            <person name="Park Y.K."/>
            <person name="Yoon S.H."/>
            <person name="Hur C.-G."/>
            <person name="Kang H.-Y."/>
            <person name="Kim D."/>
            <person name="Lee H.H."/>
            <person name="Park K.H."/>
            <person name="Park S.-H."/>
            <person name="Park H.-S."/>
            <person name="Lee H.K."/>
            <person name="Oh T.K."/>
            <person name="Kim J.F."/>
        </authorList>
    </citation>
    <scope>NUCLEOTIDE SEQUENCE [LARGE SCALE GENOMIC DNA]</scope>
    <source>
        <strain evidence="1 2">KCTC 2396</strain>
    </source>
</reference>
<dbReference type="KEGG" id="hch:HCH_03843"/>
<sequence>MSIVKRIRLRLFKLKKESVVKDFGVISVNNAGIFKERVEALLVTSGGEKRLILASWIISPLLFTATEIQEKHFYKIKEISDFIFIDSES</sequence>
<protein>
    <submittedName>
        <fullName evidence="1">Uncharacterized protein</fullName>
    </submittedName>
</protein>
<proteinExistence type="predicted"/>
<name>Q2SFK3_HAHCH</name>
<evidence type="ECO:0000313" key="2">
    <source>
        <dbReference type="Proteomes" id="UP000000238"/>
    </source>
</evidence>
<dbReference type="RefSeq" id="WP_011397638.1">
    <property type="nucleotide sequence ID" value="NC_007645.1"/>
</dbReference>